<dbReference type="EMBL" id="CAJNOR010007339">
    <property type="protein sequence ID" value="CAF1615378.1"/>
    <property type="molecule type" value="Genomic_DNA"/>
</dbReference>
<organism evidence="7 8">
    <name type="scientific">Adineta ricciae</name>
    <name type="common">Rotifer</name>
    <dbReference type="NCBI Taxonomy" id="249248"/>
    <lineage>
        <taxon>Eukaryota</taxon>
        <taxon>Metazoa</taxon>
        <taxon>Spiralia</taxon>
        <taxon>Gnathifera</taxon>
        <taxon>Rotifera</taxon>
        <taxon>Eurotatoria</taxon>
        <taxon>Bdelloidea</taxon>
        <taxon>Adinetida</taxon>
        <taxon>Adinetidae</taxon>
        <taxon>Adineta</taxon>
    </lineage>
</organism>
<dbReference type="PANTHER" id="PTHR22762:SF133">
    <property type="entry name" value="P-TYPE DOMAIN-CONTAINING PROTEIN"/>
    <property type="match status" value="1"/>
</dbReference>
<protein>
    <recommendedName>
        <fullName evidence="6">Glycosyl hydrolase family 31 C-terminal domain-containing protein</fullName>
    </recommendedName>
</protein>
<feature type="compositionally biased region" description="Basic and acidic residues" evidence="5">
    <location>
        <begin position="209"/>
        <end position="219"/>
    </location>
</feature>
<evidence type="ECO:0000256" key="1">
    <source>
        <dbReference type="ARBA" id="ARBA00007806"/>
    </source>
</evidence>
<evidence type="ECO:0000256" key="2">
    <source>
        <dbReference type="ARBA" id="ARBA00022801"/>
    </source>
</evidence>
<keyword evidence="4" id="KW-0326">Glycosidase</keyword>
<dbReference type="Gene3D" id="3.20.20.80">
    <property type="entry name" value="Glycosidases"/>
    <property type="match status" value="1"/>
</dbReference>
<feature type="domain" description="Glycosyl hydrolase family 31 C-terminal" evidence="6">
    <location>
        <begin position="26"/>
        <end position="113"/>
    </location>
</feature>
<dbReference type="AlphaFoldDB" id="A0A816C0R1"/>
<keyword evidence="3" id="KW-0325">Glycoprotein</keyword>
<dbReference type="SUPFAM" id="SSF51011">
    <property type="entry name" value="Glycosyl hydrolase domain"/>
    <property type="match status" value="1"/>
</dbReference>
<reference evidence="7" key="1">
    <citation type="submission" date="2021-02" db="EMBL/GenBank/DDBJ databases">
        <authorList>
            <person name="Nowell W R."/>
        </authorList>
    </citation>
    <scope>NUCLEOTIDE SEQUENCE</scope>
</reference>
<dbReference type="Pfam" id="PF21365">
    <property type="entry name" value="Glyco_hydro_31_3rd"/>
    <property type="match status" value="1"/>
</dbReference>
<dbReference type="InterPro" id="IPR013780">
    <property type="entry name" value="Glyco_hydro_b"/>
</dbReference>
<feature type="compositionally biased region" description="Basic residues" evidence="5">
    <location>
        <begin position="191"/>
        <end position="202"/>
    </location>
</feature>
<feature type="region of interest" description="Disordered" evidence="5">
    <location>
        <begin position="257"/>
        <end position="331"/>
    </location>
</feature>
<evidence type="ECO:0000259" key="6">
    <source>
        <dbReference type="Pfam" id="PF21365"/>
    </source>
</evidence>
<dbReference type="Proteomes" id="UP000663828">
    <property type="component" value="Unassembled WGS sequence"/>
</dbReference>
<evidence type="ECO:0000256" key="4">
    <source>
        <dbReference type="ARBA" id="ARBA00023295"/>
    </source>
</evidence>
<comment type="similarity">
    <text evidence="1">Belongs to the glycosyl hydrolase 31 family.</text>
</comment>
<dbReference type="Gene3D" id="2.60.40.1180">
    <property type="entry name" value="Golgi alpha-mannosidase II"/>
    <property type="match status" value="2"/>
</dbReference>
<accession>A0A816C0R1</accession>
<feature type="region of interest" description="Disordered" evidence="5">
    <location>
        <begin position="178"/>
        <end position="228"/>
    </location>
</feature>
<comment type="caution">
    <text evidence="7">The sequence shown here is derived from an EMBL/GenBank/DDBJ whole genome shotgun (WGS) entry which is preliminary data.</text>
</comment>
<evidence type="ECO:0000256" key="3">
    <source>
        <dbReference type="ARBA" id="ARBA00023180"/>
    </source>
</evidence>
<dbReference type="PANTHER" id="PTHR22762">
    <property type="entry name" value="ALPHA-GLUCOSIDASE"/>
    <property type="match status" value="1"/>
</dbReference>
<evidence type="ECO:0000313" key="7">
    <source>
        <dbReference type="EMBL" id="CAF1615378.1"/>
    </source>
</evidence>
<keyword evidence="8" id="KW-1185">Reference proteome</keyword>
<dbReference type="GO" id="GO:0004558">
    <property type="term" value="F:alpha-1,4-glucosidase activity"/>
    <property type="evidence" value="ECO:0007669"/>
    <property type="project" value="TreeGrafter"/>
</dbReference>
<gene>
    <name evidence="7" type="ORF">XAT740_LOCUS49483</name>
</gene>
<feature type="compositionally biased region" description="Basic and acidic residues" evidence="5">
    <location>
        <begin position="178"/>
        <end position="190"/>
    </location>
</feature>
<sequence length="331" mass="38301">MISVLRIRYNLLPYYYTLFYKAHTQGSTIIRPLFHEYPTDKTALDIYLQFLIGSHIMIVPVTDKGARQVRAYIPSSHWYDYYTGALIQAKQQFITLDAPLETIPILLRGGTIVPTQGYASNTKISRTKPFELIIVLNANGEAEGDLFYDDGESLTTYGQRLLDASADGFNNLDEQMNAHEESKPVEEKPFHKPPKRGHRHGRPQSASLRDMDDLPKGPSEDMGFGDMGPLMKVPGVSIERVNYRTIDRIQVKRNLKEFDDESEGSSEESEEEEDKEKKRKRKAKGREEKQRRKEEKMKEKEEEKKKKKQQQELEEPEKLKQQVQEMQSNSE</sequence>
<dbReference type="FunFam" id="2.60.40.1180:FF:000001">
    <property type="entry name" value="Maltase-glucoamylase, intestinal"/>
    <property type="match status" value="1"/>
</dbReference>
<evidence type="ECO:0000313" key="8">
    <source>
        <dbReference type="Proteomes" id="UP000663828"/>
    </source>
</evidence>
<feature type="compositionally biased region" description="Basic and acidic residues" evidence="5">
    <location>
        <begin position="285"/>
        <end position="304"/>
    </location>
</feature>
<evidence type="ECO:0000256" key="5">
    <source>
        <dbReference type="SAM" id="MobiDB-lite"/>
    </source>
</evidence>
<proteinExistence type="inferred from homology"/>
<name>A0A816C0R1_ADIRI</name>
<feature type="compositionally biased region" description="Acidic residues" evidence="5">
    <location>
        <begin position="258"/>
        <end position="274"/>
    </location>
</feature>
<keyword evidence="2" id="KW-0378">Hydrolase</keyword>
<dbReference type="InterPro" id="IPR048395">
    <property type="entry name" value="Glyco_hydro_31_C"/>
</dbReference>